<feature type="domain" description="Thioesterase" evidence="2">
    <location>
        <begin position="58"/>
        <end position="132"/>
    </location>
</feature>
<dbReference type="PANTHER" id="PTHR42856">
    <property type="entry name" value="ACYL-COENZYME A THIOESTERASE PAAI"/>
    <property type="match status" value="1"/>
</dbReference>
<dbReference type="EMBL" id="FMJC01000001">
    <property type="protein sequence ID" value="SCM71033.1"/>
    <property type="molecule type" value="Genomic_DNA"/>
</dbReference>
<sequence>MPEALGFRLVFGNLGEHMKNYVEKHDKLLRHLQMTIETATPDYARVTMPLTENHKNGMGCAHGGAIFSLADVAFGAAANAGKDMGVVSLSTTIEFLRPGTCGPLAAESYVVRKGQRIQSFTVKVFDGTGELIAQCMASGYQTDILLPD</sequence>
<protein>
    <submittedName>
        <fullName evidence="3">Thioesterase superfamily protein</fullName>
    </submittedName>
</protein>
<dbReference type="Gene3D" id="3.10.129.10">
    <property type="entry name" value="Hotdog Thioesterase"/>
    <property type="match status" value="1"/>
</dbReference>
<gene>
    <name evidence="3" type="ORF">KL86DES1_10810</name>
</gene>
<evidence type="ECO:0000259" key="2">
    <source>
        <dbReference type="Pfam" id="PF03061"/>
    </source>
</evidence>
<dbReference type="InterPro" id="IPR052723">
    <property type="entry name" value="Acyl-CoA_thioesterase_PaaI"/>
</dbReference>
<dbReference type="InterPro" id="IPR029069">
    <property type="entry name" value="HotDog_dom_sf"/>
</dbReference>
<dbReference type="PANTHER" id="PTHR42856:SF1">
    <property type="entry name" value="ACYL-COENZYME A THIOESTERASE PAAI"/>
    <property type="match status" value="1"/>
</dbReference>
<name>A0A212L0F5_9BACT</name>
<evidence type="ECO:0000313" key="3">
    <source>
        <dbReference type="EMBL" id="SCM71033.1"/>
    </source>
</evidence>
<dbReference type="AlphaFoldDB" id="A0A212L0F5"/>
<dbReference type="Pfam" id="PF03061">
    <property type="entry name" value="4HBT"/>
    <property type="match status" value="1"/>
</dbReference>
<reference evidence="3" key="1">
    <citation type="submission" date="2016-08" db="EMBL/GenBank/DDBJ databases">
        <authorList>
            <person name="Seilhamer J.J."/>
        </authorList>
    </citation>
    <scope>NUCLEOTIDE SEQUENCE</scope>
    <source>
        <strain evidence="3">86-1</strain>
    </source>
</reference>
<dbReference type="InterPro" id="IPR003736">
    <property type="entry name" value="PAAI_dom"/>
</dbReference>
<keyword evidence="1" id="KW-0378">Hydrolase</keyword>
<dbReference type="SUPFAM" id="SSF54637">
    <property type="entry name" value="Thioesterase/thiol ester dehydrase-isomerase"/>
    <property type="match status" value="1"/>
</dbReference>
<dbReference type="InterPro" id="IPR006683">
    <property type="entry name" value="Thioestr_dom"/>
</dbReference>
<accession>A0A212L0F5</accession>
<evidence type="ECO:0000256" key="1">
    <source>
        <dbReference type="ARBA" id="ARBA00022801"/>
    </source>
</evidence>
<proteinExistence type="predicted"/>
<dbReference type="CDD" id="cd03443">
    <property type="entry name" value="PaaI_thioesterase"/>
    <property type="match status" value="1"/>
</dbReference>
<dbReference type="NCBIfam" id="TIGR00369">
    <property type="entry name" value="unchar_dom_1"/>
    <property type="match status" value="1"/>
</dbReference>
<organism evidence="3">
    <name type="scientific">uncultured Desulfovibrio sp</name>
    <dbReference type="NCBI Taxonomy" id="167968"/>
    <lineage>
        <taxon>Bacteria</taxon>
        <taxon>Pseudomonadati</taxon>
        <taxon>Thermodesulfobacteriota</taxon>
        <taxon>Desulfovibrionia</taxon>
        <taxon>Desulfovibrionales</taxon>
        <taxon>Desulfovibrionaceae</taxon>
        <taxon>Desulfovibrio</taxon>
        <taxon>environmental samples</taxon>
    </lineage>
</organism>
<dbReference type="GO" id="GO:0016289">
    <property type="term" value="F:acyl-CoA hydrolase activity"/>
    <property type="evidence" value="ECO:0007669"/>
    <property type="project" value="UniProtKB-ARBA"/>
</dbReference>